<dbReference type="Proteomes" id="UP000826212">
    <property type="component" value="Chromosome"/>
</dbReference>
<proteinExistence type="predicted"/>
<keyword evidence="2" id="KW-1185">Reference proteome</keyword>
<dbReference type="EMBL" id="CP081303">
    <property type="protein sequence ID" value="QZE14779.1"/>
    <property type="molecule type" value="Genomic_DNA"/>
</dbReference>
<gene>
    <name evidence="1" type="primary">bamA</name>
    <name evidence="1" type="ORF">K4L44_02655</name>
</gene>
<evidence type="ECO:0000313" key="1">
    <source>
        <dbReference type="EMBL" id="QZE14779.1"/>
    </source>
</evidence>
<sequence>MQKKLLVFVIAFMGCLSTFAQLADSTNFSIYYDTPKEYEIGGIQISGIKYLDTETLLQLSGLEVGETVMVPGEKVTAAIKKYWKQGLFSDVKITATKIVKGKIYLDIFLQERPRLSTVNFTGVSKGEREDIEEKVLLLKGSQVTDNSVNTAKRIIQSMMREKGFLNTEVTIVQRDDPEMKNYLILDINVDKKEKVKIQNIYFEGNKALETGVLERAMKKTKAKKLKNFFSTKKFLEDKYKEDKVHLIEKYNEKGYRDAVIVSDTVVPNLEHSNRVDIKIKIQEGKKYFFRDIRWIGNTVYTSEQLSNVLGIKAGDVFDQKLLEDRLRVDDDAIANQYMNNGYLFFNVSPVEVNVQSDSIDFEMRVFEGRQATISKVIIKGNDKTNEHVARREIRTRPGMLFSREDIIRSVRELAQLQHFNPEKIVPTPVPHPEEGTVDIEYSLEEQSNSKVELSGGWGAGMFVGSLGLTFNNFSLRRLFSNDGWGGSILPSGDGQTLSVRAQTNGSYYQNYNFSFVEPWLGGKKPNSFSFNIYYSKQTSGDSNYSYYSNPYGSYGGGYNSGYGGYNGSQYDYEITKSMQVFGTSIGLGHRLKWPDDYFTLYHEISYQRYVLNNWPYFLMADGVSNNLSFKNILSRNSVDNPLYPRRGSNFKLLLELTLPYSVFSDKDWSDKDMKDSEKYKWIEYYKTEFSGDIYTTLSKNNKLVLRTKFEYGFLGYYNEDLRSPFGTYQVGGDGMSGYNYYGSSVIGLRGYANNSLTPYNPEGNRSAYIYNKYLMELRYPLTLSQSATIYGLAFVEAGNSWYDSSTYDPFNLKRSAGAGIRIFLPMIGQIGFDWGYGFDTANTGRASDSGSQFHFVFGQSF</sequence>
<evidence type="ECO:0000313" key="2">
    <source>
        <dbReference type="Proteomes" id="UP000826212"/>
    </source>
</evidence>
<reference evidence="1" key="1">
    <citation type="submission" date="2021-08" db="EMBL/GenBank/DDBJ databases">
        <title>Novel anaerobic bacterium isolated from sea squirt in East Sea, Republic of Korea.</title>
        <authorList>
            <person name="Nguyen T.H."/>
            <person name="Li Z."/>
            <person name="Lee Y.-J."/>
            <person name="Ko J."/>
            <person name="Kim S.-G."/>
        </authorList>
    </citation>
    <scope>NUCLEOTIDE SEQUENCE</scope>
    <source>
        <strain evidence="1">KCTC 25031</strain>
    </source>
</reference>
<accession>A0AC61NPC3</accession>
<name>A0AC61NPC3_9BACT</name>
<organism evidence="1 2">
    <name type="scientific">Halosquirtibacter laminarini</name>
    <dbReference type="NCBI Taxonomy" id="3374600"/>
    <lineage>
        <taxon>Bacteria</taxon>
        <taxon>Pseudomonadati</taxon>
        <taxon>Bacteroidota</taxon>
        <taxon>Bacteroidia</taxon>
        <taxon>Marinilabiliales</taxon>
        <taxon>Prolixibacteraceae</taxon>
        <taxon>Halosquirtibacter</taxon>
    </lineage>
</organism>
<protein>
    <submittedName>
        <fullName evidence="1">Outer membrane protein assembly factor BamA</fullName>
    </submittedName>
</protein>